<feature type="region of interest" description="Disordered" evidence="1">
    <location>
        <begin position="192"/>
        <end position="211"/>
    </location>
</feature>
<protein>
    <recommendedName>
        <fullName evidence="2">Flp pilus assembly protein RcpC/CpaB domain-containing protein</fullName>
    </recommendedName>
</protein>
<keyword evidence="4" id="KW-1185">Reference proteome</keyword>
<dbReference type="RefSeq" id="WP_173077918.1">
    <property type="nucleotide sequence ID" value="NZ_BAABJB010000003.1"/>
</dbReference>
<dbReference type="CDD" id="cd11614">
    <property type="entry name" value="SAF_CpaB_FlgA_like"/>
    <property type="match status" value="1"/>
</dbReference>
<name>A0A6V8L9C6_9ACTN</name>
<organism evidence="3 4">
    <name type="scientific">Phytohabitans rumicis</name>
    <dbReference type="NCBI Taxonomy" id="1076125"/>
    <lineage>
        <taxon>Bacteria</taxon>
        <taxon>Bacillati</taxon>
        <taxon>Actinomycetota</taxon>
        <taxon>Actinomycetes</taxon>
        <taxon>Micromonosporales</taxon>
        <taxon>Micromonosporaceae</taxon>
    </lineage>
</organism>
<reference evidence="3 4" key="2">
    <citation type="submission" date="2020-03" db="EMBL/GenBank/DDBJ databases">
        <authorList>
            <person name="Ichikawa N."/>
            <person name="Kimura A."/>
            <person name="Kitahashi Y."/>
            <person name="Uohara A."/>
        </authorList>
    </citation>
    <scope>NUCLEOTIDE SEQUENCE [LARGE SCALE GENOMIC DNA]</scope>
    <source>
        <strain evidence="3 4">NBRC 108638</strain>
    </source>
</reference>
<dbReference type="AlphaFoldDB" id="A0A6V8L9C6"/>
<sequence>MTRRILAVFLAIVLAVLGTAAVLFYVSRADDRAVADASPVEVLVAKQRIPAGTTGENVRKKDLVEPMRMPLGSLPEDEVLTEVPTEVDKLVLTSDLQPGQLLLRRMFSESTRTSGGLAIPEGKLAVSFEATMAEQVAGFVRPGSQVALFVTYRIVPDTKVKSVGRDTGDDPQGTSVLLSKAEVIAVGTYGGDGETTVTPLDEETQEDSDNDRQTVVLVTVAATDVEAAKIIHAAEGDAIYLALLSDSSEVKPGTGVDSYNFLR</sequence>
<evidence type="ECO:0000313" key="4">
    <source>
        <dbReference type="Proteomes" id="UP000482960"/>
    </source>
</evidence>
<evidence type="ECO:0000259" key="2">
    <source>
        <dbReference type="Pfam" id="PF16976"/>
    </source>
</evidence>
<evidence type="ECO:0000256" key="1">
    <source>
        <dbReference type="SAM" id="MobiDB-lite"/>
    </source>
</evidence>
<evidence type="ECO:0000313" key="3">
    <source>
        <dbReference type="EMBL" id="GFJ90627.1"/>
    </source>
</evidence>
<comment type="caution">
    <text evidence="3">The sequence shown here is derived from an EMBL/GenBank/DDBJ whole genome shotgun (WGS) entry which is preliminary data.</text>
</comment>
<feature type="domain" description="Flp pilus assembly protein RcpC/CpaB" evidence="2">
    <location>
        <begin position="118"/>
        <end position="243"/>
    </location>
</feature>
<dbReference type="Proteomes" id="UP000482960">
    <property type="component" value="Unassembled WGS sequence"/>
</dbReference>
<feature type="compositionally biased region" description="Acidic residues" evidence="1">
    <location>
        <begin position="200"/>
        <end position="209"/>
    </location>
</feature>
<reference evidence="3 4" key="1">
    <citation type="submission" date="2020-03" db="EMBL/GenBank/DDBJ databases">
        <title>Whole genome shotgun sequence of Phytohabitans rumicis NBRC 108638.</title>
        <authorList>
            <person name="Komaki H."/>
            <person name="Tamura T."/>
        </authorList>
    </citation>
    <scope>NUCLEOTIDE SEQUENCE [LARGE SCALE GENOMIC DNA]</scope>
    <source>
        <strain evidence="3 4">NBRC 108638</strain>
    </source>
</reference>
<accession>A0A6V8L9C6</accession>
<dbReference type="Pfam" id="PF16976">
    <property type="entry name" value="RcpC"/>
    <property type="match status" value="1"/>
</dbReference>
<proteinExistence type="predicted"/>
<dbReference type="EMBL" id="BLPG01000001">
    <property type="protein sequence ID" value="GFJ90627.1"/>
    <property type="molecule type" value="Genomic_DNA"/>
</dbReference>
<gene>
    <name evidence="3" type="ORF">Prum_042690</name>
</gene>
<dbReference type="InterPro" id="IPR031571">
    <property type="entry name" value="RcpC_dom"/>
</dbReference>